<dbReference type="EMBL" id="HBNR01025252">
    <property type="protein sequence ID" value="CAE4577383.1"/>
    <property type="molecule type" value="Transcribed_RNA"/>
</dbReference>
<gene>
    <name evidence="2" type="ORF">AMON00008_LOCUS17003</name>
</gene>
<protein>
    <submittedName>
        <fullName evidence="2">Uncharacterized protein</fullName>
    </submittedName>
</protein>
<evidence type="ECO:0000313" key="2">
    <source>
        <dbReference type="EMBL" id="CAE4577383.1"/>
    </source>
</evidence>
<dbReference type="AlphaFoldDB" id="A0A7S4QBW3"/>
<feature type="compositionally biased region" description="Basic and acidic residues" evidence="1">
    <location>
        <begin position="1"/>
        <end position="10"/>
    </location>
</feature>
<evidence type="ECO:0000256" key="1">
    <source>
        <dbReference type="SAM" id="MobiDB-lite"/>
    </source>
</evidence>
<feature type="region of interest" description="Disordered" evidence="1">
    <location>
        <begin position="1"/>
        <end position="24"/>
    </location>
</feature>
<proteinExistence type="predicted"/>
<name>A0A7S4QBW3_9DINO</name>
<sequence>MPVDGSKRGFDCSSGDGDPQSTWTADQKAWCRRRGQFPAKPQRLFAWQFPLALPAGCWRASAATGAMACTGLGFAVAALRFGRRPQSLSYSALPVEDGLGSG</sequence>
<organism evidence="2">
    <name type="scientific">Alexandrium monilatum</name>
    <dbReference type="NCBI Taxonomy" id="311494"/>
    <lineage>
        <taxon>Eukaryota</taxon>
        <taxon>Sar</taxon>
        <taxon>Alveolata</taxon>
        <taxon>Dinophyceae</taxon>
        <taxon>Gonyaulacales</taxon>
        <taxon>Pyrocystaceae</taxon>
        <taxon>Alexandrium</taxon>
    </lineage>
</organism>
<reference evidence="2" key="1">
    <citation type="submission" date="2021-01" db="EMBL/GenBank/DDBJ databases">
        <authorList>
            <person name="Corre E."/>
            <person name="Pelletier E."/>
            <person name="Niang G."/>
            <person name="Scheremetjew M."/>
            <person name="Finn R."/>
            <person name="Kale V."/>
            <person name="Holt S."/>
            <person name="Cochrane G."/>
            <person name="Meng A."/>
            <person name="Brown T."/>
            <person name="Cohen L."/>
        </authorList>
    </citation>
    <scope>NUCLEOTIDE SEQUENCE</scope>
    <source>
        <strain evidence="2">CCMP3105</strain>
    </source>
</reference>
<accession>A0A7S4QBW3</accession>